<dbReference type="GeneID" id="67017874"/>
<comment type="caution">
    <text evidence="6">The sequence shown here is derived from an EMBL/GenBank/DDBJ whole genome shotgun (WGS) entry which is preliminary data.</text>
</comment>
<keyword evidence="7" id="KW-1185">Reference proteome</keyword>
<evidence type="ECO:0000256" key="1">
    <source>
        <dbReference type="ARBA" id="ARBA00006857"/>
    </source>
</evidence>
<feature type="region of interest" description="Disordered" evidence="5">
    <location>
        <begin position="388"/>
        <end position="410"/>
    </location>
</feature>
<gene>
    <name evidence="6" type="ORF">ALTATR162_LOCUS603</name>
</gene>
<evidence type="ECO:0000256" key="2">
    <source>
        <dbReference type="ARBA" id="ARBA00022980"/>
    </source>
</evidence>
<dbReference type="Pfam" id="PF00827">
    <property type="entry name" value="Ribosomal_L15e"/>
    <property type="match status" value="1"/>
</dbReference>
<organism evidence="6 7">
    <name type="scientific">Alternaria atra</name>
    <dbReference type="NCBI Taxonomy" id="119953"/>
    <lineage>
        <taxon>Eukaryota</taxon>
        <taxon>Fungi</taxon>
        <taxon>Dikarya</taxon>
        <taxon>Ascomycota</taxon>
        <taxon>Pezizomycotina</taxon>
        <taxon>Dothideomycetes</taxon>
        <taxon>Pleosporomycetidae</taxon>
        <taxon>Pleosporales</taxon>
        <taxon>Pleosporineae</taxon>
        <taxon>Pleosporaceae</taxon>
        <taxon>Alternaria</taxon>
        <taxon>Alternaria sect. Ulocladioides</taxon>
    </lineage>
</organism>
<dbReference type="SMART" id="SM01384">
    <property type="entry name" value="Ribosomal_L15e"/>
    <property type="match status" value="1"/>
</dbReference>
<dbReference type="InterPro" id="IPR012678">
    <property type="entry name" value="Ribosomal_uL23/eL15/eS24_sf"/>
</dbReference>
<dbReference type="OrthoDB" id="10255148at2759"/>
<reference evidence="6" key="1">
    <citation type="submission" date="2021-05" db="EMBL/GenBank/DDBJ databases">
        <authorList>
            <person name="Stam R."/>
        </authorList>
    </citation>
    <scope>NUCLEOTIDE SEQUENCE</scope>
    <source>
        <strain evidence="6">CS162</strain>
    </source>
</reference>
<proteinExistence type="inferred from homology"/>
<dbReference type="InterPro" id="IPR020925">
    <property type="entry name" value="Ribosomal_eL15_CS"/>
</dbReference>
<keyword evidence="2 4" id="KW-0689">Ribosomal protein</keyword>
<dbReference type="InterPro" id="IPR000439">
    <property type="entry name" value="Ribosomal_eL15"/>
</dbReference>
<dbReference type="PROSITE" id="PS01194">
    <property type="entry name" value="RIBOSOMAL_L15E"/>
    <property type="match status" value="1"/>
</dbReference>
<protein>
    <recommendedName>
        <fullName evidence="4">Ribosomal protein L15</fullName>
    </recommendedName>
</protein>
<comment type="similarity">
    <text evidence="1 4">Belongs to the eukaryotic ribosomal protein eL15 family.</text>
</comment>
<dbReference type="PANTHER" id="PTHR11847:SF4">
    <property type="entry name" value="LARGE RIBOSOMAL SUBUNIT PROTEIN EL15"/>
    <property type="match status" value="1"/>
</dbReference>
<dbReference type="GO" id="GO:0003723">
    <property type="term" value="F:RNA binding"/>
    <property type="evidence" value="ECO:0007669"/>
    <property type="project" value="TreeGrafter"/>
</dbReference>
<dbReference type="FunFam" id="3.40.1120.10:FF:000001">
    <property type="entry name" value="Ribosomal protein L15"/>
    <property type="match status" value="1"/>
</dbReference>
<evidence type="ECO:0000256" key="4">
    <source>
        <dbReference type="RuleBase" id="RU000663"/>
    </source>
</evidence>
<dbReference type="AlphaFoldDB" id="A0A8J2HVP0"/>
<dbReference type="InterPro" id="IPR024794">
    <property type="entry name" value="Rbsml_eL15_core_dom_sf"/>
</dbReference>
<evidence type="ECO:0000313" key="6">
    <source>
        <dbReference type="EMBL" id="CAG5139958.1"/>
    </source>
</evidence>
<dbReference type="GO" id="GO:0002181">
    <property type="term" value="P:cytoplasmic translation"/>
    <property type="evidence" value="ECO:0007669"/>
    <property type="project" value="TreeGrafter"/>
</dbReference>
<name>A0A8J2HVP0_9PLEO</name>
<dbReference type="RefSeq" id="XP_043164132.1">
    <property type="nucleotide sequence ID" value="XM_043308197.1"/>
</dbReference>
<evidence type="ECO:0000256" key="3">
    <source>
        <dbReference type="ARBA" id="ARBA00023274"/>
    </source>
</evidence>
<dbReference type="NCBIfam" id="NF003269">
    <property type="entry name" value="PRK04243.1"/>
    <property type="match status" value="1"/>
</dbReference>
<evidence type="ECO:0000313" key="7">
    <source>
        <dbReference type="Proteomes" id="UP000676310"/>
    </source>
</evidence>
<dbReference type="Gene3D" id="3.40.1120.10">
    <property type="entry name" value="Ribosomal protein l15e"/>
    <property type="match status" value="1"/>
</dbReference>
<dbReference type="GO" id="GO:0022625">
    <property type="term" value="C:cytosolic large ribosomal subunit"/>
    <property type="evidence" value="ECO:0007669"/>
    <property type="project" value="TreeGrafter"/>
</dbReference>
<evidence type="ECO:0000256" key="5">
    <source>
        <dbReference type="SAM" id="MobiDB-lite"/>
    </source>
</evidence>
<keyword evidence="3 4" id="KW-0687">Ribonucleoprotein</keyword>
<sequence length="425" mass="49151">MARQRAHTAAPESRQMLALSRILEKTKNGNLHVQRFRETIVADQKQLNGLLAKRKLEAKREEQRRRGELAFTILEALQTPNRPVKSEAATFVGTHIAGNAVFTSANIILSASEALVNEYQRLDGMIAKLREEQPAALVNTWKQDVEDTDQQLKKGARVALRNVKKVLGADVEDCVMAEADEDRDMNMEGGEEVELNFELQKSLRYVTTILLILNDSILTILQMGALKYVEELQKKKQSDMMRFLMRVRCWELRQLKVIHRASRPSRPDKARRLGYKAKQGYVIYRIRVRRGGRKRQAPKGATYGKPTNQGINQLKYQRSLKSTAEERIGRRCANLRVLNSYWINQDSTYKYYEVICVDPQHKAIRRDPRINWIVKPVHKHREARGLTATGKKSRGLGRGHKFNNTTAGRRKTWKRHNTLSLWRYR</sequence>
<feature type="compositionally biased region" description="Basic residues" evidence="5">
    <location>
        <begin position="391"/>
        <end position="401"/>
    </location>
</feature>
<dbReference type="Proteomes" id="UP000676310">
    <property type="component" value="Unassembled WGS sequence"/>
</dbReference>
<dbReference type="GO" id="GO:0003735">
    <property type="term" value="F:structural constituent of ribosome"/>
    <property type="evidence" value="ECO:0007669"/>
    <property type="project" value="InterPro"/>
</dbReference>
<accession>A0A8J2HVP0</accession>
<dbReference type="EMBL" id="CAJRGZ010000015">
    <property type="protein sequence ID" value="CAG5139958.1"/>
    <property type="molecule type" value="Genomic_DNA"/>
</dbReference>
<dbReference type="PANTHER" id="PTHR11847">
    <property type="entry name" value="RIBOSOMAL PROTEIN L15"/>
    <property type="match status" value="1"/>
</dbReference>
<dbReference type="SUPFAM" id="SSF54189">
    <property type="entry name" value="Ribosomal proteins S24e, L23 and L15e"/>
    <property type="match status" value="1"/>
</dbReference>